<keyword evidence="1" id="KW-1133">Transmembrane helix</keyword>
<keyword evidence="1" id="KW-0472">Membrane</keyword>
<sequence length="161" mass="17603">MSLLFSKPNWSALPSAIFVPAAASLASDSALTALSLASFKTDPKLSILFFKFDSSTSLAARSSISCAFIVFSFVSKLRIFPRKSFSTVCRSDIFFSEVCLYDSNFCFISVNCFSVHCKFSDTFDKQVLLTAICSSRCFIVLSFCLINISSSLILFSLSSTG</sequence>
<protein>
    <submittedName>
        <fullName evidence="2">Uncharacterized protein</fullName>
    </submittedName>
</protein>
<evidence type="ECO:0000256" key="1">
    <source>
        <dbReference type="SAM" id="Phobius"/>
    </source>
</evidence>
<feature type="transmembrane region" description="Helical" evidence="1">
    <location>
        <begin position="138"/>
        <end position="157"/>
    </location>
</feature>
<keyword evidence="1" id="KW-0812">Transmembrane</keyword>
<accession>A0A224XML7</accession>
<evidence type="ECO:0000313" key="2">
    <source>
        <dbReference type="EMBL" id="JAW13725.1"/>
    </source>
</evidence>
<name>A0A224XML7_9HEMI</name>
<dbReference type="EMBL" id="GFTR01002701">
    <property type="protein sequence ID" value="JAW13725.1"/>
    <property type="molecule type" value="Transcribed_RNA"/>
</dbReference>
<proteinExistence type="predicted"/>
<feature type="transmembrane region" description="Helical" evidence="1">
    <location>
        <begin position="58"/>
        <end position="75"/>
    </location>
</feature>
<organism evidence="2">
    <name type="scientific">Panstrongylus lignarius</name>
    <dbReference type="NCBI Taxonomy" id="156445"/>
    <lineage>
        <taxon>Eukaryota</taxon>
        <taxon>Metazoa</taxon>
        <taxon>Ecdysozoa</taxon>
        <taxon>Arthropoda</taxon>
        <taxon>Hexapoda</taxon>
        <taxon>Insecta</taxon>
        <taxon>Pterygota</taxon>
        <taxon>Neoptera</taxon>
        <taxon>Paraneoptera</taxon>
        <taxon>Hemiptera</taxon>
        <taxon>Heteroptera</taxon>
        <taxon>Panheteroptera</taxon>
        <taxon>Cimicomorpha</taxon>
        <taxon>Reduviidae</taxon>
        <taxon>Triatominae</taxon>
        <taxon>Panstrongylus</taxon>
    </lineage>
</organism>
<reference evidence="2" key="1">
    <citation type="journal article" date="2018" name="PLoS Negl. Trop. Dis.">
        <title>An insight into the salivary gland and fat body transcriptome of Panstrongylus lignarius (Hemiptera: Heteroptera), the main vector of Chagas disease in Peru.</title>
        <authorList>
            <person name="Nevoa J.C."/>
            <person name="Mendes M.T."/>
            <person name="da Silva M.V."/>
            <person name="Soares S.C."/>
            <person name="Oliveira C.J.F."/>
            <person name="Ribeiro J.M.C."/>
        </authorList>
    </citation>
    <scope>NUCLEOTIDE SEQUENCE</scope>
</reference>
<dbReference type="AlphaFoldDB" id="A0A224XML7"/>